<evidence type="ECO:0000256" key="1">
    <source>
        <dbReference type="SAM" id="MobiDB-lite"/>
    </source>
</evidence>
<accession>A0A9K3L6I6</accession>
<comment type="caution">
    <text evidence="4">The sequence shown here is derived from an EMBL/GenBank/DDBJ whole genome shotgun (WGS) entry which is preliminary data.</text>
</comment>
<dbReference type="PANTHER" id="PTHR45625:SF6">
    <property type="entry name" value="SPLICEOSOME-ASSOCIATED PROTEIN CWC27 HOMOLOG"/>
    <property type="match status" value="1"/>
</dbReference>
<dbReference type="InterPro" id="IPR002130">
    <property type="entry name" value="Cyclophilin-type_PPIase_dom"/>
</dbReference>
<protein>
    <submittedName>
        <fullName evidence="4">Cyclophilin type peptidyl-prolyl cis-trans isomerase</fullName>
    </submittedName>
</protein>
<keyword evidence="4" id="KW-0413">Isomerase</keyword>
<dbReference type="PROSITE" id="PS50072">
    <property type="entry name" value="CSA_PPIASE_2"/>
    <property type="match status" value="1"/>
</dbReference>
<evidence type="ECO:0000313" key="5">
    <source>
        <dbReference type="Proteomes" id="UP000693970"/>
    </source>
</evidence>
<keyword evidence="2" id="KW-0472">Membrane</keyword>
<dbReference type="OrthoDB" id="45365at2759"/>
<feature type="region of interest" description="Disordered" evidence="1">
    <location>
        <begin position="185"/>
        <end position="224"/>
    </location>
</feature>
<dbReference type="Pfam" id="PF00160">
    <property type="entry name" value="Pro_isomerase"/>
    <property type="match status" value="1"/>
</dbReference>
<sequence>MSDNEEAIVTCETTKGSFTMKLIRNWSPNGYDRAVELFQRHFYDGAHFFRVVPNFLTQFGISYSDDATLQSFAKKPIQDDPKKITSFEPGFVSYAGSGPNSRTSQLFISYGSAKSLGTQPWETPIGKVIEGMESTVTKFHSYGDIPPFGKGPDQQKIHGHPEYIEKEFPLTDKFIGCHVQRIEGGDVGGKMELDPEEAERERNLRKSHNDQKAKQRQRDLRNPDMFKAQKNLLKQQQMEEPAFSVPTAAVVSILLIVGMIYALLKSRRKVESKTN</sequence>
<evidence type="ECO:0000256" key="2">
    <source>
        <dbReference type="SAM" id="Phobius"/>
    </source>
</evidence>
<keyword evidence="2" id="KW-1133">Transmembrane helix</keyword>
<name>A0A9K3L6I6_9STRA</name>
<evidence type="ECO:0000259" key="3">
    <source>
        <dbReference type="PROSITE" id="PS50072"/>
    </source>
</evidence>
<reference evidence="4" key="1">
    <citation type="journal article" date="2021" name="Sci. Rep.">
        <title>Diploid genomic architecture of Nitzschia inconspicua, an elite biomass production diatom.</title>
        <authorList>
            <person name="Oliver A."/>
            <person name="Podell S."/>
            <person name="Pinowska A."/>
            <person name="Traller J.C."/>
            <person name="Smith S.R."/>
            <person name="McClure R."/>
            <person name="Beliaev A."/>
            <person name="Bohutskyi P."/>
            <person name="Hill E.A."/>
            <person name="Rabines A."/>
            <person name="Zheng H."/>
            <person name="Allen L.Z."/>
            <person name="Kuo A."/>
            <person name="Grigoriev I.V."/>
            <person name="Allen A.E."/>
            <person name="Hazlebeck D."/>
            <person name="Allen E.E."/>
        </authorList>
    </citation>
    <scope>NUCLEOTIDE SEQUENCE</scope>
    <source>
        <strain evidence="4">Hildebrandi</strain>
    </source>
</reference>
<gene>
    <name evidence="4" type="ORF">IV203_000417</name>
</gene>
<feature type="domain" description="PPIase cyclophilin-type" evidence="3">
    <location>
        <begin position="8"/>
        <end position="133"/>
    </location>
</feature>
<dbReference type="GO" id="GO:0071013">
    <property type="term" value="C:catalytic step 2 spliceosome"/>
    <property type="evidence" value="ECO:0007669"/>
    <property type="project" value="TreeGrafter"/>
</dbReference>
<dbReference type="EMBL" id="JAGRRH010000015">
    <property type="protein sequence ID" value="KAG7355731.1"/>
    <property type="molecule type" value="Genomic_DNA"/>
</dbReference>
<dbReference type="InterPro" id="IPR044666">
    <property type="entry name" value="Cyclophilin_A-like"/>
</dbReference>
<dbReference type="GO" id="GO:0003755">
    <property type="term" value="F:peptidyl-prolyl cis-trans isomerase activity"/>
    <property type="evidence" value="ECO:0007669"/>
    <property type="project" value="InterPro"/>
</dbReference>
<organism evidence="4 5">
    <name type="scientific">Nitzschia inconspicua</name>
    <dbReference type="NCBI Taxonomy" id="303405"/>
    <lineage>
        <taxon>Eukaryota</taxon>
        <taxon>Sar</taxon>
        <taxon>Stramenopiles</taxon>
        <taxon>Ochrophyta</taxon>
        <taxon>Bacillariophyta</taxon>
        <taxon>Bacillariophyceae</taxon>
        <taxon>Bacillariophycidae</taxon>
        <taxon>Bacillariales</taxon>
        <taxon>Bacillariaceae</taxon>
        <taxon>Nitzschia</taxon>
    </lineage>
</organism>
<reference evidence="4" key="2">
    <citation type="submission" date="2021-04" db="EMBL/GenBank/DDBJ databases">
        <authorList>
            <person name="Podell S."/>
        </authorList>
    </citation>
    <scope>NUCLEOTIDE SEQUENCE</scope>
    <source>
        <strain evidence="4">Hildebrandi</strain>
    </source>
</reference>
<dbReference type="Proteomes" id="UP000693970">
    <property type="component" value="Unassembled WGS sequence"/>
</dbReference>
<keyword evidence="5" id="KW-1185">Reference proteome</keyword>
<proteinExistence type="predicted"/>
<evidence type="ECO:0000313" key="4">
    <source>
        <dbReference type="EMBL" id="KAG7355731.1"/>
    </source>
</evidence>
<keyword evidence="2" id="KW-0812">Transmembrane</keyword>
<dbReference type="AlphaFoldDB" id="A0A9K3L6I6"/>
<feature type="transmembrane region" description="Helical" evidence="2">
    <location>
        <begin position="243"/>
        <end position="264"/>
    </location>
</feature>
<dbReference type="PANTHER" id="PTHR45625">
    <property type="entry name" value="PEPTIDYL-PROLYL CIS-TRANS ISOMERASE-RELATED"/>
    <property type="match status" value="1"/>
</dbReference>